<dbReference type="RefSeq" id="WP_119996962.1">
    <property type="nucleotide sequence ID" value="NZ_JAHBMK020000001.1"/>
</dbReference>
<sequence>MIKRYTCQNGVRVVLENNPTVRSVAIGVWIGTGSRHETPEINGISHFLEHMFFKGTSTRSAREIAESFDRIGGQVNAFTSKEYTCYYAKVLDEHANYALDVLADMFFHSTFDENELKKEKNVVYEEIKMYEDAPDDIVHDLLSKATYGNHSLGYPILGTEETLATFNGDSLRQYMHDYYTPDRVVISVAGNISDSFIKDVEKWFGSYEAKGKATGLEKPEFYTEKLTRKKETEQAHLCLGFKGLEVGHERIYDLIVLNNVLGGSMSSRLFQDVREDKGLAYSVYSYHSSYEDSGMLTIYGGTGANQLQQLSETIQETLATLKRDGITPKELENSKEQMKGSLMLSLESTNSKMSRNGKNELLLGKHKTLDEIINELNAVNLERVNGLARQLFTDDYALALISPSGNMPS</sequence>
<dbReference type="EMBL" id="JAHBMK020000001">
    <property type="protein sequence ID" value="MDO8225034.1"/>
    <property type="molecule type" value="Genomic_DNA"/>
</dbReference>
<feature type="domain" description="Peptidase M16 C-terminal" evidence="4">
    <location>
        <begin position="166"/>
        <end position="338"/>
    </location>
</feature>
<dbReference type="Pfam" id="PF00675">
    <property type="entry name" value="Peptidase_M16"/>
    <property type="match status" value="1"/>
</dbReference>
<dbReference type="InterPro" id="IPR011765">
    <property type="entry name" value="Pept_M16_N"/>
</dbReference>
<dbReference type="Gene3D" id="3.30.830.10">
    <property type="entry name" value="Metalloenzyme, LuxS/M16 peptidase-like"/>
    <property type="match status" value="2"/>
</dbReference>
<evidence type="ECO:0000313" key="6">
    <source>
        <dbReference type="Proteomes" id="UP001177121"/>
    </source>
</evidence>
<keyword evidence="6" id="KW-1185">Reference proteome</keyword>
<dbReference type="InterPro" id="IPR001431">
    <property type="entry name" value="Pept_M16_Zn_BS"/>
</dbReference>
<dbReference type="PANTHER" id="PTHR11851">
    <property type="entry name" value="METALLOPROTEASE"/>
    <property type="match status" value="1"/>
</dbReference>
<reference evidence="5" key="1">
    <citation type="submission" date="2023-07" db="EMBL/GenBank/DDBJ databases">
        <title>Biological control against Fusarium languescens, the causal agent of wilt in Jalapeno peppers, by a novel bacterial subspecies: Bacillus cabrialesii subsp. tritici TSO2.</title>
        <authorList>
            <person name="Montoya-Martinez A.C."/>
            <person name="Figueroa-Brambila K.M."/>
            <person name="Escalante-Beltran A."/>
            <person name="Lopez-Montoya N.D."/>
            <person name="Valenzuela-Ruiz V."/>
            <person name="Parra-Cota F.I."/>
            <person name="Estrada Alvarado M.I."/>
            <person name="De Los Santos Villalobos S."/>
        </authorList>
    </citation>
    <scope>NUCLEOTIDE SEQUENCE</scope>
    <source>
        <strain evidence="5">TSO2</strain>
    </source>
</reference>
<dbReference type="Pfam" id="PF05193">
    <property type="entry name" value="Peptidase_M16_C"/>
    <property type="match status" value="1"/>
</dbReference>
<dbReference type="InterPro" id="IPR007863">
    <property type="entry name" value="Peptidase_M16_C"/>
</dbReference>
<dbReference type="PROSITE" id="PS00143">
    <property type="entry name" value="INSULINASE"/>
    <property type="match status" value="1"/>
</dbReference>
<dbReference type="SUPFAM" id="SSF63411">
    <property type="entry name" value="LuxS/MPP-like metallohydrolase"/>
    <property type="match status" value="2"/>
</dbReference>
<dbReference type="PANTHER" id="PTHR11851:SF49">
    <property type="entry name" value="MITOCHONDRIAL-PROCESSING PEPTIDASE SUBUNIT ALPHA"/>
    <property type="match status" value="1"/>
</dbReference>
<comment type="similarity">
    <text evidence="1 2">Belongs to the peptidase M16 family.</text>
</comment>
<accession>A0ABT9DK11</accession>
<dbReference type="InterPro" id="IPR050361">
    <property type="entry name" value="MPP/UQCRC_Complex"/>
</dbReference>
<evidence type="ECO:0000259" key="3">
    <source>
        <dbReference type="Pfam" id="PF00675"/>
    </source>
</evidence>
<dbReference type="InterPro" id="IPR011249">
    <property type="entry name" value="Metalloenz_LuxS/M16"/>
</dbReference>
<dbReference type="Proteomes" id="UP001177121">
    <property type="component" value="Unassembled WGS sequence"/>
</dbReference>
<evidence type="ECO:0000313" key="5">
    <source>
        <dbReference type="EMBL" id="MDO8225034.1"/>
    </source>
</evidence>
<evidence type="ECO:0000256" key="2">
    <source>
        <dbReference type="RuleBase" id="RU004447"/>
    </source>
</evidence>
<feature type="domain" description="Peptidase M16 N-terminal" evidence="3">
    <location>
        <begin position="12"/>
        <end position="159"/>
    </location>
</feature>
<organism evidence="5 6">
    <name type="scientific">Bacillus cabrialesii subsp. tritici</name>
    <dbReference type="NCBI Taxonomy" id="2944916"/>
    <lineage>
        <taxon>Bacteria</taxon>
        <taxon>Bacillati</taxon>
        <taxon>Bacillota</taxon>
        <taxon>Bacilli</taxon>
        <taxon>Bacillales</taxon>
        <taxon>Bacillaceae</taxon>
        <taxon>Bacillus</taxon>
        <taxon>Bacillus cabrialesii</taxon>
    </lineage>
</organism>
<evidence type="ECO:0000259" key="4">
    <source>
        <dbReference type="Pfam" id="PF05193"/>
    </source>
</evidence>
<gene>
    <name evidence="5" type="ORF">KHP33_009215</name>
</gene>
<proteinExistence type="inferred from homology"/>
<protein>
    <submittedName>
        <fullName evidence="5">Pitrilysin family protein</fullName>
    </submittedName>
</protein>
<comment type="caution">
    <text evidence="5">The sequence shown here is derived from an EMBL/GenBank/DDBJ whole genome shotgun (WGS) entry which is preliminary data.</text>
</comment>
<name>A0ABT9DK11_9BACI</name>
<evidence type="ECO:0000256" key="1">
    <source>
        <dbReference type="ARBA" id="ARBA00007261"/>
    </source>
</evidence>